<dbReference type="InParanoid" id="A0A1D3CRF0"/>
<dbReference type="AlphaFoldDB" id="A0A1D3CRF0"/>
<evidence type="ECO:0000313" key="2">
    <source>
        <dbReference type="EMBL" id="OEH73753.1"/>
    </source>
</evidence>
<keyword evidence="3" id="KW-1185">Reference proteome</keyword>
<name>A0A1D3CRF0_9EIME</name>
<evidence type="ECO:0000256" key="1">
    <source>
        <dbReference type="SAM" id="MobiDB-lite"/>
    </source>
</evidence>
<proteinExistence type="predicted"/>
<dbReference type="Proteomes" id="UP000095192">
    <property type="component" value="Unassembled WGS sequence"/>
</dbReference>
<sequence length="573" mass="63217">MVNPNRIQENLKRSCTRRSKRNCETAHTHCHPQSSSNNHEDMSLQLVTVIDYTIVLYYPSALTISATIAFPGASGATCFCAATASSVLLQRSSVSFICALLTEDCEGRLALSFCPSLLAVMAKDFLSRGQTVSGAGLANVCLHPAGAALLLQQHHQVLQLLDSATEEAAVPRGPPRGPLIGELEFIVRHLQMPIKEYEENGLSRWRLGFIRVLLGGSDVWCRPNWASRVVAAAGSSAATAEALPELCGLLANCAAVLQMHQLLQDGLLQMLLRLLCSRDTLLETRLELWRLIAATATDTTSANLLQQQQLLPQLLLQDLQRQQMYYQQKLLCREEQQQQKQPQQTRHQQRLLNEMLMHLFRVVTVLVSAKETRDMILGSEELLVQLQNLYIHSDPTAQNEESNEVSLHLAAMLPVLPVSSLYPAALTTPRLMSKAGDRGPCREKPLPKFDRKETDRGDTLKVNEENDTAFVKTTTHAGYRIAGKRTASDSEADKQDTGGIEGAIQKEQQRNHTVPCREHNTTGKVVAKHIQAARLTANHEVGIVPARRVMPQLSSIAASVPLVTGGVREAWPL</sequence>
<organism evidence="2 3">
    <name type="scientific">Cyclospora cayetanensis</name>
    <dbReference type="NCBI Taxonomy" id="88456"/>
    <lineage>
        <taxon>Eukaryota</taxon>
        <taxon>Sar</taxon>
        <taxon>Alveolata</taxon>
        <taxon>Apicomplexa</taxon>
        <taxon>Conoidasida</taxon>
        <taxon>Coccidia</taxon>
        <taxon>Eucoccidiorida</taxon>
        <taxon>Eimeriorina</taxon>
        <taxon>Eimeriidae</taxon>
        <taxon>Cyclospora</taxon>
    </lineage>
</organism>
<dbReference type="EMBL" id="JROU02002249">
    <property type="protein sequence ID" value="OEH73753.1"/>
    <property type="molecule type" value="Genomic_DNA"/>
</dbReference>
<dbReference type="VEuPathDB" id="ToxoDB:cyc_03995"/>
<comment type="caution">
    <text evidence="2">The sequence shown here is derived from an EMBL/GenBank/DDBJ whole genome shotgun (WGS) entry which is preliminary data.</text>
</comment>
<evidence type="ECO:0000313" key="3">
    <source>
        <dbReference type="Proteomes" id="UP000095192"/>
    </source>
</evidence>
<feature type="compositionally biased region" description="Basic and acidic residues" evidence="1">
    <location>
        <begin position="435"/>
        <end position="455"/>
    </location>
</feature>
<protein>
    <submittedName>
        <fullName evidence="2">Uncharacterized protein</fullName>
    </submittedName>
</protein>
<gene>
    <name evidence="2" type="ORF">cyc_03995</name>
</gene>
<feature type="region of interest" description="Disordered" evidence="1">
    <location>
        <begin position="433"/>
        <end position="455"/>
    </location>
</feature>
<accession>A0A1D3CRF0</accession>
<reference evidence="2 3" key="1">
    <citation type="journal article" date="2016" name="BMC Genomics">
        <title>Comparative genomics reveals Cyclospora cayetanensis possesses coccidia-like metabolism and invasion components but unique surface antigens.</title>
        <authorList>
            <person name="Liu S."/>
            <person name="Wang L."/>
            <person name="Zheng H."/>
            <person name="Xu Z."/>
            <person name="Roellig D.M."/>
            <person name="Li N."/>
            <person name="Frace M.A."/>
            <person name="Tang K."/>
            <person name="Arrowood M.J."/>
            <person name="Moss D.M."/>
            <person name="Zhang L."/>
            <person name="Feng Y."/>
            <person name="Xiao L."/>
        </authorList>
    </citation>
    <scope>NUCLEOTIDE SEQUENCE [LARGE SCALE GENOMIC DNA]</scope>
    <source>
        <strain evidence="2 3">CHN_HEN01</strain>
    </source>
</reference>